<dbReference type="STRING" id="665467.SAMN02982931_04329"/>
<evidence type="ECO:0000313" key="2">
    <source>
        <dbReference type="EMBL" id="SDB54743.1"/>
    </source>
</evidence>
<dbReference type="InterPro" id="IPR013022">
    <property type="entry name" value="Xyl_isomerase-like_TIM-brl"/>
</dbReference>
<keyword evidence="3" id="KW-1185">Reference proteome</keyword>
<dbReference type="Proteomes" id="UP000199071">
    <property type="component" value="Unassembled WGS sequence"/>
</dbReference>
<dbReference type="SUPFAM" id="SSF51658">
    <property type="entry name" value="Xylose isomerase-like"/>
    <property type="match status" value="1"/>
</dbReference>
<dbReference type="OrthoDB" id="9804047at2"/>
<reference evidence="2 3" key="1">
    <citation type="submission" date="2016-10" db="EMBL/GenBank/DDBJ databases">
        <authorList>
            <person name="de Groot N.N."/>
        </authorList>
    </citation>
    <scope>NUCLEOTIDE SEQUENCE [LARGE SCALE GENOMIC DNA]</scope>
    <source>
        <strain evidence="2 3">ATCC 35022</strain>
    </source>
</reference>
<evidence type="ECO:0000313" key="3">
    <source>
        <dbReference type="Proteomes" id="UP000199071"/>
    </source>
</evidence>
<evidence type="ECO:0000259" key="1">
    <source>
        <dbReference type="Pfam" id="PF01261"/>
    </source>
</evidence>
<name>A0A1G6EBF8_9HYPH</name>
<dbReference type="PANTHER" id="PTHR12110:SF21">
    <property type="entry name" value="XYLOSE ISOMERASE-LIKE TIM BARREL DOMAIN-CONTAINING PROTEIN"/>
    <property type="match status" value="1"/>
</dbReference>
<sequence length="277" mass="29835">MYSCFHSVGLPKRSLLECVDLVADAGYDAIELNAETLPWAPAHITPETGAAERKAVVEACARRGLRIPAVGAHVGMVDADPASRAAAIAFVNGCTDIAVDVGAPFVHILSGPLPEAVDRDDAWRWFARAVEETVAYADTRTIGLGIEAIAGHLFHTVDDYHALRRDLPGVGFKVNFDPSHLKVQKEDPRRVVDELGDSIAHVHLKDGKGLFPDFTFPPLGQGTIDFAGLVEGLRRAGYGGALSVEYEAQVYGFRESEDEILTNGKRFCDQLLASGQG</sequence>
<dbReference type="InterPro" id="IPR036237">
    <property type="entry name" value="Xyl_isomerase-like_sf"/>
</dbReference>
<dbReference type="PANTHER" id="PTHR12110">
    <property type="entry name" value="HYDROXYPYRUVATE ISOMERASE"/>
    <property type="match status" value="1"/>
</dbReference>
<dbReference type="Pfam" id="PF01261">
    <property type="entry name" value="AP_endonuc_2"/>
    <property type="match status" value="1"/>
</dbReference>
<protein>
    <submittedName>
        <fullName evidence="2">Sugar phosphate isomerase/epimerase</fullName>
    </submittedName>
</protein>
<gene>
    <name evidence="2" type="ORF">SAMN02982931_04329</name>
</gene>
<proteinExistence type="predicted"/>
<dbReference type="EMBL" id="FMXQ01000011">
    <property type="protein sequence ID" value="SDB54743.1"/>
    <property type="molecule type" value="Genomic_DNA"/>
</dbReference>
<dbReference type="AlphaFoldDB" id="A0A1G6EBF8"/>
<dbReference type="RefSeq" id="WP_090880083.1">
    <property type="nucleotide sequence ID" value="NZ_FMXQ01000011.1"/>
</dbReference>
<keyword evidence="2" id="KW-0413">Isomerase</keyword>
<dbReference type="GO" id="GO:0016853">
    <property type="term" value="F:isomerase activity"/>
    <property type="evidence" value="ECO:0007669"/>
    <property type="project" value="UniProtKB-KW"/>
</dbReference>
<dbReference type="Gene3D" id="3.20.20.150">
    <property type="entry name" value="Divalent-metal-dependent TIM barrel enzymes"/>
    <property type="match status" value="1"/>
</dbReference>
<dbReference type="InterPro" id="IPR050312">
    <property type="entry name" value="IolE/XylAMocC-like"/>
</dbReference>
<feature type="domain" description="Xylose isomerase-like TIM barrel" evidence="1">
    <location>
        <begin position="19"/>
        <end position="250"/>
    </location>
</feature>
<organism evidence="2 3">
    <name type="scientific">Bauldia litoralis</name>
    <dbReference type="NCBI Taxonomy" id="665467"/>
    <lineage>
        <taxon>Bacteria</taxon>
        <taxon>Pseudomonadati</taxon>
        <taxon>Pseudomonadota</taxon>
        <taxon>Alphaproteobacteria</taxon>
        <taxon>Hyphomicrobiales</taxon>
        <taxon>Kaistiaceae</taxon>
        <taxon>Bauldia</taxon>
    </lineage>
</organism>
<accession>A0A1G6EBF8</accession>